<feature type="compositionally biased region" description="Basic and acidic residues" evidence="12">
    <location>
        <begin position="373"/>
        <end position="384"/>
    </location>
</feature>
<comment type="domain">
    <text evidence="10">The two conserved Cys that bind zinc constitute the zinc-hook, which separates the large intramolecular coiled coil regions. The 2 Cys residues coordinate one molecule of zinc with the help of the 2 Cys residues of the zinc-hook of another Rad50 molecule, thereby forming a V-shaped homodimer.</text>
</comment>
<dbReference type="PANTHER" id="PTHR32114:SF2">
    <property type="entry name" value="ABC TRANSPORTER ABCH.3"/>
    <property type="match status" value="1"/>
</dbReference>
<dbReference type="RefSeq" id="WP_011322483.1">
    <property type="nucleotide sequence ID" value="NC_007426.1"/>
</dbReference>
<keyword evidence="2 10" id="KW-0547">Nucleotide-binding</keyword>
<dbReference type="SUPFAM" id="SSF52540">
    <property type="entry name" value="P-loop containing nucleoside triphosphate hydrolases"/>
    <property type="match status" value="1"/>
</dbReference>
<keyword evidence="1 10" id="KW-0479">Metal-binding</keyword>
<dbReference type="InterPro" id="IPR038729">
    <property type="entry name" value="Rad50/SbcC_AAA"/>
</dbReference>
<dbReference type="STRING" id="348780.NP_1516A"/>
<evidence type="ECO:0000256" key="2">
    <source>
        <dbReference type="ARBA" id="ARBA00022741"/>
    </source>
</evidence>
<feature type="domain" description="Zinc-hook" evidence="13">
    <location>
        <begin position="417"/>
        <end position="516"/>
    </location>
</feature>
<gene>
    <name evidence="10 14" type="primary">rad50</name>
    <name evidence="14" type="ordered locus">NP_1516A</name>
</gene>
<evidence type="ECO:0000256" key="6">
    <source>
        <dbReference type="ARBA" id="ARBA00022840"/>
    </source>
</evidence>
<dbReference type="Gene3D" id="1.10.287.510">
    <property type="entry name" value="Helix hairpin bin"/>
    <property type="match status" value="1"/>
</dbReference>
<reference evidence="14 15" key="1">
    <citation type="journal article" date="2005" name="Genome Res.">
        <title>Living with two extremes: conclusions from the genome sequence of Natronomonas pharaonis.</title>
        <authorList>
            <person name="Falb M."/>
            <person name="Pfeiffer F."/>
            <person name="Palm P."/>
            <person name="Rodewald K."/>
            <person name="Hickmann V."/>
            <person name="Tittor J."/>
            <person name="Oesterhelt D."/>
        </authorList>
    </citation>
    <scope>NUCLEOTIDE SEQUENCE [LARGE SCALE GENOMIC DNA]</scope>
    <source>
        <strain evidence="15">ATCC 35678 / DSM 2160 / CIP 103997 / JCM 8858 / NBRC 14720 / NCIMB 2260 / Gabara</strain>
    </source>
</reference>
<feature type="compositionally biased region" description="Basic and acidic residues" evidence="12">
    <location>
        <begin position="525"/>
        <end position="579"/>
    </location>
</feature>
<dbReference type="eggNOG" id="arCOG00368">
    <property type="taxonomic scope" value="Archaea"/>
</dbReference>
<feature type="binding site" evidence="10 11">
    <location>
        <position position="464"/>
    </location>
    <ligand>
        <name>Zn(2+)</name>
        <dbReference type="ChEBI" id="CHEBI:29105"/>
    </ligand>
</feature>
<evidence type="ECO:0000256" key="11">
    <source>
        <dbReference type="PROSITE-ProRule" id="PRU00471"/>
    </source>
</evidence>
<feature type="compositionally biased region" description="Basic and acidic residues" evidence="12">
    <location>
        <begin position="413"/>
        <end position="425"/>
    </location>
</feature>
<comment type="similarity">
    <text evidence="9">Belongs to the Sph1/Sph2 family.</text>
</comment>
<dbReference type="HAMAP" id="MF_00449">
    <property type="entry name" value="RAD50"/>
    <property type="match status" value="1"/>
</dbReference>
<keyword evidence="3 10" id="KW-0227">DNA damage</keyword>
<feature type="region of interest" description="Disordered" evidence="12">
    <location>
        <begin position="514"/>
        <end position="580"/>
    </location>
</feature>
<dbReference type="NCBIfam" id="NF041035">
    <property type="entry name" value="Rad50_Halo"/>
    <property type="match status" value="1"/>
</dbReference>
<dbReference type="SUPFAM" id="SSF75712">
    <property type="entry name" value="Rad50 coiled-coil Zn hook"/>
    <property type="match status" value="1"/>
</dbReference>
<keyword evidence="15" id="KW-1185">Reference proteome</keyword>
<dbReference type="InterPro" id="IPR053480">
    <property type="entry name" value="DSB_repair_ATPase"/>
</dbReference>
<feature type="binding site" evidence="10">
    <location>
        <position position="137"/>
    </location>
    <ligand>
        <name>ATP</name>
        <dbReference type="ChEBI" id="CHEBI:30616"/>
    </ligand>
</feature>
<evidence type="ECO:0000256" key="5">
    <source>
        <dbReference type="ARBA" id="ARBA00022833"/>
    </source>
</evidence>
<dbReference type="GO" id="GO:0006302">
    <property type="term" value="P:double-strand break repair"/>
    <property type="evidence" value="ECO:0007669"/>
    <property type="project" value="UniProtKB-UniRule"/>
</dbReference>
<evidence type="ECO:0000256" key="1">
    <source>
        <dbReference type="ARBA" id="ARBA00022723"/>
    </source>
</evidence>
<dbReference type="Gene3D" id="3.40.50.300">
    <property type="entry name" value="P-loop containing nucleotide triphosphate hydrolases"/>
    <property type="match status" value="2"/>
</dbReference>
<dbReference type="PANTHER" id="PTHR32114">
    <property type="entry name" value="ABC TRANSPORTER ABCH.3"/>
    <property type="match status" value="1"/>
</dbReference>
<sequence>MRFERIRLRNFKCYAETELSLREGVTVIHGVNGSGKSSLLEACFFALYGSAAIDGTLDDAIANDADEMSIELWFTHGGGEYRIERNIKRRGGSAQTTTCLLETPNGTVEQVTDVEAHIEELLRMDADAFVNCAYVRQGEVNKLINATPSERQDMIDSLLQLGTLEEYRERASDARVGVERVLSQQETLLEDKRATIAEKEQKSLHDRLNALRTELSELKSDIETKEEERETAVETKQEAVEVLEAYEQRREEIETLEADIEELTEDIAAAESERDALGERLRSLRETTETLRERRDDALAETELERADAERVEERLEELSEAIEGVRETIEEKRLAAQEHLNDAESATDDAEAHRERATEARNEAATLESDIESARETLETRESDLDELDEEIETLREELEGEVAESDDGGDIETRRERLSERRDELRETLAATNERLAERRADLQNARERVEEAAALLEAGNCPECGQPIEDESDVEGLEDAREQVGTLETEVEQLEAEVERLEADHERAVKAAETAAELQSSLERRQDVESLLDQQRETIAEKETRAESLREQAADHETEAEAAEERAQAAEERAQAAREAIGELNGRKADLDERRERLETVASLLADIAENESDIESLRERREHLTELNDQRRERLDEKRTRKAELEAEFDDAAVTEAKAQKQRAEEYIDEVASYLETKREERDKLQSDIGAVKNELEELEALRERRDELEATVERLRTLRDEARTLQDTYADLRSELRQQNVERLEAMLNEIFELVYQNDSYARIELDGDYELTVYQKDGTPLDPDQLSGGERAIFNLSLRCAIYRLLSEGIDGESPTPPLILDEPTVFLDAGHVSKLVELVESMTDHGVEQIIVVSHDDELAGAADDLVAVRKNPTTNRSSVERSATTEALP</sequence>
<dbReference type="GO" id="GO:0008270">
    <property type="term" value="F:zinc ion binding"/>
    <property type="evidence" value="ECO:0007669"/>
    <property type="project" value="UniProtKB-UniRule"/>
</dbReference>
<dbReference type="InterPro" id="IPR027417">
    <property type="entry name" value="P-loop_NTPase"/>
</dbReference>
<evidence type="ECO:0000256" key="10">
    <source>
        <dbReference type="HAMAP-Rule" id="MF_00449"/>
    </source>
</evidence>
<comment type="cofactor">
    <cofactor evidence="10">
        <name>Zn(2+)</name>
        <dbReference type="ChEBI" id="CHEBI:29105"/>
    </cofactor>
    <text evidence="10">Binds 1 zinc ion per homodimer.</text>
</comment>
<evidence type="ECO:0000259" key="13">
    <source>
        <dbReference type="PROSITE" id="PS51131"/>
    </source>
</evidence>
<dbReference type="KEGG" id="nph:NP_1516A"/>
<evidence type="ECO:0000313" key="14">
    <source>
        <dbReference type="EMBL" id="CAI48849.1"/>
    </source>
</evidence>
<dbReference type="OrthoDB" id="25344at2157"/>
<dbReference type="Pfam" id="PF13476">
    <property type="entry name" value="AAA_23"/>
    <property type="match status" value="1"/>
</dbReference>
<organism evidence="14 15">
    <name type="scientific">Natronomonas pharaonis (strain ATCC 35678 / DSM 2160 / CIP 103997 / JCM 8858 / NBRC 14720 / NCIMB 2260 / Gabara)</name>
    <name type="common">Halobacterium pharaonis</name>
    <dbReference type="NCBI Taxonomy" id="348780"/>
    <lineage>
        <taxon>Archaea</taxon>
        <taxon>Methanobacteriati</taxon>
        <taxon>Methanobacteriota</taxon>
        <taxon>Stenosarchaea group</taxon>
        <taxon>Halobacteria</taxon>
        <taxon>Halobacteriales</taxon>
        <taxon>Natronomonadaceae</taxon>
        <taxon>Natronomonas</taxon>
    </lineage>
</organism>
<comment type="subunit">
    <text evidence="10">Homodimer. Forms a heterotetramer composed of two Mre11 subunits and two Rad50 subunits.</text>
</comment>
<proteinExistence type="inferred from homology"/>
<dbReference type="Proteomes" id="UP000002698">
    <property type="component" value="Chromosome"/>
</dbReference>
<dbReference type="GeneID" id="3703094"/>
<comment type="function">
    <text evidence="10">Part of the Rad50/Mre11 complex, which is involved in the early steps of DNA double-strand break (DSB) repair. Rad50 controls the balance between DNA end bridging and DNA resection via ATP-dependent structural rearrangements of the Rad50/Mre11 complex.</text>
</comment>
<feature type="compositionally biased region" description="Acidic residues" evidence="12">
    <location>
        <begin position="400"/>
        <end position="412"/>
    </location>
</feature>
<evidence type="ECO:0000256" key="7">
    <source>
        <dbReference type="ARBA" id="ARBA00023054"/>
    </source>
</evidence>
<dbReference type="HOGENOM" id="CLU_004785_0_1_2"/>
<feature type="region of interest" description="Disordered" evidence="12">
    <location>
        <begin position="336"/>
        <end position="425"/>
    </location>
</feature>
<evidence type="ECO:0000256" key="12">
    <source>
        <dbReference type="SAM" id="MobiDB-lite"/>
    </source>
</evidence>
<dbReference type="NCBIfam" id="NF002572">
    <property type="entry name" value="PRK02224.1"/>
    <property type="match status" value="1"/>
</dbReference>
<dbReference type="GO" id="GO:0016887">
    <property type="term" value="F:ATP hydrolysis activity"/>
    <property type="evidence" value="ECO:0007669"/>
    <property type="project" value="UniProtKB-UniRule"/>
</dbReference>
<protein>
    <recommendedName>
        <fullName evidence="10">DNA double-strand break repair Rad50 ATPase</fullName>
    </recommendedName>
</protein>
<dbReference type="EMBL" id="CR936257">
    <property type="protein sequence ID" value="CAI48849.1"/>
    <property type="molecule type" value="Genomic_DNA"/>
</dbReference>
<evidence type="ECO:0000256" key="8">
    <source>
        <dbReference type="ARBA" id="ARBA00023204"/>
    </source>
</evidence>
<dbReference type="PROSITE" id="PS51131">
    <property type="entry name" value="ZN_HOOK"/>
    <property type="match status" value="1"/>
</dbReference>
<evidence type="ECO:0000313" key="15">
    <source>
        <dbReference type="Proteomes" id="UP000002698"/>
    </source>
</evidence>
<dbReference type="InterPro" id="IPR022982">
    <property type="entry name" value="Rad50_ATPase_archaeal"/>
</dbReference>
<dbReference type="InterPro" id="IPR013134">
    <property type="entry name" value="Zn_hook_RAD50"/>
</dbReference>
<keyword evidence="8 10" id="KW-0234">DNA repair</keyword>
<feature type="binding site" evidence="10 11">
    <location>
        <position position="467"/>
    </location>
    <ligand>
        <name>Zn(2+)</name>
        <dbReference type="ChEBI" id="CHEBI:29105"/>
    </ligand>
</feature>
<keyword evidence="7" id="KW-0175">Coiled coil</keyword>
<name>A0A1U7EV18_NATPD</name>
<evidence type="ECO:0000256" key="9">
    <source>
        <dbReference type="ARBA" id="ARBA00049666"/>
    </source>
</evidence>
<dbReference type="EnsemblBacteria" id="CAI48849">
    <property type="protein sequence ID" value="CAI48849"/>
    <property type="gene ID" value="NP_1516A"/>
</dbReference>
<comment type="caution">
    <text evidence="10">Lacks conserved residue(s) required for the propagation of feature annotation.</text>
</comment>
<dbReference type="AlphaFoldDB" id="A0A1U7EV18"/>
<keyword evidence="4 10" id="KW-0378">Hydrolase</keyword>
<dbReference type="GO" id="GO:0005524">
    <property type="term" value="F:ATP binding"/>
    <property type="evidence" value="ECO:0007669"/>
    <property type="project" value="UniProtKB-UniRule"/>
</dbReference>
<feature type="compositionally biased region" description="Basic and acidic residues" evidence="12">
    <location>
        <begin position="351"/>
        <end position="363"/>
    </location>
</feature>
<feature type="binding site" evidence="10">
    <location>
        <begin position="32"/>
        <end position="38"/>
    </location>
    <ligand>
        <name>ATP</name>
        <dbReference type="ChEBI" id="CHEBI:30616"/>
    </ligand>
</feature>
<keyword evidence="6 10" id="KW-0067">ATP-binding</keyword>
<comment type="similarity">
    <text evidence="10">Belongs to the SMC family. RAD50 subfamily.</text>
</comment>
<evidence type="ECO:0000256" key="4">
    <source>
        <dbReference type="ARBA" id="ARBA00022801"/>
    </source>
</evidence>
<accession>A0A1U7EV18</accession>
<evidence type="ECO:0000256" key="3">
    <source>
        <dbReference type="ARBA" id="ARBA00022763"/>
    </source>
</evidence>
<feature type="binding site" evidence="10">
    <location>
        <position position="12"/>
    </location>
    <ligand>
        <name>ATP</name>
        <dbReference type="ChEBI" id="CHEBI:30616"/>
    </ligand>
</feature>
<keyword evidence="5 10" id="KW-0862">Zinc</keyword>